<dbReference type="AlphaFoldDB" id="A0A328WLM7"/>
<feature type="domain" description="Polysaccharide chain length determinant N-terminal" evidence="17">
    <location>
        <begin position="12"/>
        <end position="103"/>
    </location>
</feature>
<evidence type="ECO:0000256" key="8">
    <source>
        <dbReference type="ARBA" id="ARBA00022692"/>
    </source>
</evidence>
<evidence type="ECO:0000256" key="11">
    <source>
        <dbReference type="ARBA" id="ARBA00022840"/>
    </source>
</evidence>
<comment type="caution">
    <text evidence="19">The sequence shown here is derived from an EMBL/GenBank/DDBJ whole genome shotgun (WGS) entry which is preliminary data.</text>
</comment>
<keyword evidence="14" id="KW-0829">Tyrosine-protein kinase</keyword>
<accession>A0A328WLM7</accession>
<evidence type="ECO:0000256" key="10">
    <source>
        <dbReference type="ARBA" id="ARBA00022777"/>
    </source>
</evidence>
<keyword evidence="20" id="KW-1185">Reference proteome</keyword>
<feature type="transmembrane region" description="Helical" evidence="16">
    <location>
        <begin position="27"/>
        <end position="47"/>
    </location>
</feature>
<dbReference type="GO" id="GO:0004715">
    <property type="term" value="F:non-membrane spanning protein tyrosine kinase activity"/>
    <property type="evidence" value="ECO:0007669"/>
    <property type="project" value="UniProtKB-EC"/>
</dbReference>
<comment type="catalytic activity">
    <reaction evidence="15">
        <text>L-tyrosyl-[protein] + ATP = O-phospho-L-tyrosyl-[protein] + ADP + H(+)</text>
        <dbReference type="Rhea" id="RHEA:10596"/>
        <dbReference type="Rhea" id="RHEA-COMP:10136"/>
        <dbReference type="Rhea" id="RHEA-COMP:20101"/>
        <dbReference type="ChEBI" id="CHEBI:15378"/>
        <dbReference type="ChEBI" id="CHEBI:30616"/>
        <dbReference type="ChEBI" id="CHEBI:46858"/>
        <dbReference type="ChEBI" id="CHEBI:61978"/>
        <dbReference type="ChEBI" id="CHEBI:456216"/>
        <dbReference type="EC" id="2.7.10.2"/>
    </reaction>
</comment>
<reference evidence="19 20" key="1">
    <citation type="submission" date="2018-06" db="EMBL/GenBank/DDBJ databases">
        <title>Genomic Encyclopedia of Type Strains, Phase III (KMG-III): the genomes of soil and plant-associated and newly described type strains.</title>
        <authorList>
            <person name="Whitman W."/>
        </authorList>
    </citation>
    <scope>NUCLEOTIDE SEQUENCE [LARGE SCALE GENOMIC DNA]</scope>
    <source>
        <strain evidence="19 20">CGMCC 1.12504</strain>
    </source>
</reference>
<evidence type="ECO:0000256" key="14">
    <source>
        <dbReference type="ARBA" id="ARBA00023137"/>
    </source>
</evidence>
<dbReference type="RefSeq" id="WP_112086526.1">
    <property type="nucleotide sequence ID" value="NZ_QLSV01000010.1"/>
</dbReference>
<dbReference type="NCBIfam" id="TIGR01007">
    <property type="entry name" value="eps_fam"/>
    <property type="match status" value="1"/>
</dbReference>
<evidence type="ECO:0000256" key="7">
    <source>
        <dbReference type="ARBA" id="ARBA00022679"/>
    </source>
</evidence>
<dbReference type="InterPro" id="IPR003856">
    <property type="entry name" value="LPS_length_determ_N"/>
</dbReference>
<evidence type="ECO:0000256" key="3">
    <source>
        <dbReference type="ARBA" id="ARBA00008883"/>
    </source>
</evidence>
<evidence type="ECO:0000259" key="18">
    <source>
        <dbReference type="Pfam" id="PF13614"/>
    </source>
</evidence>
<keyword evidence="5" id="KW-1003">Cell membrane</keyword>
<organism evidence="19 20">
    <name type="scientific">Flavobacterium lacus</name>
    <dbReference type="NCBI Taxonomy" id="1353778"/>
    <lineage>
        <taxon>Bacteria</taxon>
        <taxon>Pseudomonadati</taxon>
        <taxon>Bacteroidota</taxon>
        <taxon>Flavobacteriia</taxon>
        <taxon>Flavobacteriales</taxon>
        <taxon>Flavobacteriaceae</taxon>
        <taxon>Flavobacterium</taxon>
    </lineage>
</organism>
<dbReference type="GO" id="GO:0005886">
    <property type="term" value="C:plasma membrane"/>
    <property type="evidence" value="ECO:0007669"/>
    <property type="project" value="UniProtKB-SubCell"/>
</dbReference>
<evidence type="ECO:0000256" key="9">
    <source>
        <dbReference type="ARBA" id="ARBA00022741"/>
    </source>
</evidence>
<protein>
    <recommendedName>
        <fullName evidence="4">non-specific protein-tyrosine kinase</fullName>
        <ecNumber evidence="4">2.7.10.2</ecNumber>
    </recommendedName>
</protein>
<feature type="transmembrane region" description="Helical" evidence="16">
    <location>
        <begin position="487"/>
        <end position="508"/>
    </location>
</feature>
<comment type="subcellular location">
    <subcellularLocation>
        <location evidence="1">Cell inner membrane</location>
        <topology evidence="1">Multi-pass membrane protein</topology>
    </subcellularLocation>
</comment>
<keyword evidence="11" id="KW-0067">ATP-binding</keyword>
<evidence type="ECO:0000256" key="13">
    <source>
        <dbReference type="ARBA" id="ARBA00023136"/>
    </source>
</evidence>
<dbReference type="GO" id="GO:0005524">
    <property type="term" value="F:ATP binding"/>
    <property type="evidence" value="ECO:0007669"/>
    <property type="project" value="UniProtKB-KW"/>
</dbReference>
<keyword evidence="13 16" id="KW-0472">Membrane</keyword>
<evidence type="ECO:0000256" key="5">
    <source>
        <dbReference type="ARBA" id="ARBA00022475"/>
    </source>
</evidence>
<proteinExistence type="inferred from homology"/>
<evidence type="ECO:0000256" key="16">
    <source>
        <dbReference type="SAM" id="Phobius"/>
    </source>
</evidence>
<name>A0A328WLM7_9FLAO</name>
<evidence type="ECO:0000313" key="19">
    <source>
        <dbReference type="EMBL" id="RAR47252.1"/>
    </source>
</evidence>
<keyword evidence="6" id="KW-0997">Cell inner membrane</keyword>
<evidence type="ECO:0000256" key="6">
    <source>
        <dbReference type="ARBA" id="ARBA00022519"/>
    </source>
</evidence>
<keyword evidence="7" id="KW-0808">Transferase</keyword>
<sequence length="795" mass="90164">MAESEHQNQMNDNFDLREILFKYLSELHWILLSVLVFLGFAFLYIRYTPPVYQSSTIIKILDNNRSGFKLPTDNISFFASNKINLENEIEVIKSSILLEKVIVALDLDHIYRKEGRFQSIDIGNEVPFQFVWLGDPSTIHDFSTQLELKLLPASFSIEGFQKDLEYGKNYAYQNHPFKVLLLDAKKDFENESLSYSVTKLTRDQTIKRVQSILTVVPVSDESELLKITVTSQNRNLAATIANTISSAFNQDGIDDRRAVHLKTIDFVNERFTFLFKELDSIENSKATYKRNEQLSDFRADAGTLLATKSITTDALNQAKIQLYLSEILTESLSSAKVTDLLPANVGIDKIEVAALVNQYNELVLKQQKMLLSIGESHPAIIDIRAAQLKLLDNLKSSLSTYKKALQSEINAISKTSSTQSSQYAALPFQEKAIRSIERQQEIKEMLYVLLLQKREEAAINLAIINPSIKVIDFARVNKIPISPRANITYLVAFSLGIGLPIGLLYLLFLFDTKIYSKKDVLNVIQDIPILAEIPSIKDLATKIVLDDRSLLSEAFRVLRSNLNYLTQNKKSSQVLFVTSSIKGEGKTFVSRNLAFSLSTLNKKVVLVGTDLRNPQLHNLFDTSRKDKGLSNYLIDVSNLDEIIVSGQELGVNFDVVFSGPIPPNPAELLSSGKMTLFFESLRQNYDYIVVDTAPCLLVTDTTSIVQEADVLLYLVRSNYTDMNLLHFIDEFRTINKITNIGLILNNIGEQKAYNYHYGYSYNYNYNYGYGADKFNSRPLWKRWLRALGLKRKKSG</sequence>
<evidence type="ECO:0000256" key="15">
    <source>
        <dbReference type="ARBA" id="ARBA00051245"/>
    </source>
</evidence>
<dbReference type="Pfam" id="PF02706">
    <property type="entry name" value="Wzz"/>
    <property type="match status" value="1"/>
</dbReference>
<keyword evidence="8 16" id="KW-0812">Transmembrane</keyword>
<gene>
    <name evidence="19" type="ORF">B0I10_11045</name>
</gene>
<comment type="similarity">
    <text evidence="3">Belongs to the etk/wzc family.</text>
</comment>
<evidence type="ECO:0000256" key="4">
    <source>
        <dbReference type="ARBA" id="ARBA00011903"/>
    </source>
</evidence>
<dbReference type="PANTHER" id="PTHR32309">
    <property type="entry name" value="TYROSINE-PROTEIN KINASE"/>
    <property type="match status" value="1"/>
</dbReference>
<dbReference type="InterPro" id="IPR050445">
    <property type="entry name" value="Bact_polysacc_biosynth/exp"/>
</dbReference>
<evidence type="ECO:0000256" key="12">
    <source>
        <dbReference type="ARBA" id="ARBA00022989"/>
    </source>
</evidence>
<dbReference type="InterPro" id="IPR005702">
    <property type="entry name" value="Wzc-like_C"/>
</dbReference>
<dbReference type="Gene3D" id="3.40.50.300">
    <property type="entry name" value="P-loop containing nucleotide triphosphate hydrolases"/>
    <property type="match status" value="1"/>
</dbReference>
<evidence type="ECO:0000313" key="20">
    <source>
        <dbReference type="Proteomes" id="UP000249518"/>
    </source>
</evidence>
<dbReference type="InterPro" id="IPR025669">
    <property type="entry name" value="AAA_dom"/>
</dbReference>
<dbReference type="SUPFAM" id="SSF52540">
    <property type="entry name" value="P-loop containing nucleoside triphosphate hydrolases"/>
    <property type="match status" value="1"/>
</dbReference>
<keyword evidence="12 16" id="KW-1133">Transmembrane helix</keyword>
<evidence type="ECO:0000256" key="2">
    <source>
        <dbReference type="ARBA" id="ARBA00007316"/>
    </source>
</evidence>
<evidence type="ECO:0000259" key="17">
    <source>
        <dbReference type="Pfam" id="PF02706"/>
    </source>
</evidence>
<dbReference type="EC" id="2.7.10.2" evidence="4"/>
<feature type="domain" description="AAA" evidence="18">
    <location>
        <begin position="583"/>
        <end position="739"/>
    </location>
</feature>
<dbReference type="Proteomes" id="UP000249518">
    <property type="component" value="Unassembled WGS sequence"/>
</dbReference>
<keyword evidence="10" id="KW-0418">Kinase</keyword>
<comment type="similarity">
    <text evidence="2">Belongs to the CpsD/CapB family.</text>
</comment>
<dbReference type="Pfam" id="PF13614">
    <property type="entry name" value="AAA_31"/>
    <property type="match status" value="1"/>
</dbReference>
<dbReference type="CDD" id="cd05387">
    <property type="entry name" value="BY-kinase"/>
    <property type="match status" value="1"/>
</dbReference>
<dbReference type="EMBL" id="QLSV01000010">
    <property type="protein sequence ID" value="RAR47252.1"/>
    <property type="molecule type" value="Genomic_DNA"/>
</dbReference>
<dbReference type="InterPro" id="IPR027417">
    <property type="entry name" value="P-loop_NTPase"/>
</dbReference>
<evidence type="ECO:0000256" key="1">
    <source>
        <dbReference type="ARBA" id="ARBA00004429"/>
    </source>
</evidence>
<keyword evidence="9" id="KW-0547">Nucleotide-binding</keyword>
<dbReference type="OrthoDB" id="9794577at2"/>
<dbReference type="PANTHER" id="PTHR32309:SF13">
    <property type="entry name" value="FERRIC ENTEROBACTIN TRANSPORT PROTEIN FEPE"/>
    <property type="match status" value="1"/>
</dbReference>